<organism evidence="1 2">
    <name type="scientific">Apiospora marii</name>
    <dbReference type="NCBI Taxonomy" id="335849"/>
    <lineage>
        <taxon>Eukaryota</taxon>
        <taxon>Fungi</taxon>
        <taxon>Dikarya</taxon>
        <taxon>Ascomycota</taxon>
        <taxon>Pezizomycotina</taxon>
        <taxon>Sordariomycetes</taxon>
        <taxon>Xylariomycetidae</taxon>
        <taxon>Amphisphaeriales</taxon>
        <taxon>Apiosporaceae</taxon>
        <taxon>Apiospora</taxon>
    </lineage>
</organism>
<evidence type="ECO:0008006" key="3">
    <source>
        <dbReference type="Google" id="ProtNLM"/>
    </source>
</evidence>
<proteinExistence type="predicted"/>
<accession>A0ABR1SU30</accession>
<protein>
    <recommendedName>
        <fullName evidence="3">CWF21 domain-containing protein</fullName>
    </recommendedName>
</protein>
<sequence length="84" mass="10259">MRTSTFPYFKMSSIADTWIISCTRQQDMKEEIKRLKKDRDQHQDKLFDLGIRTMGIKPQASESEMMSMIRDMEHERKQRERFRI</sequence>
<dbReference type="Proteomes" id="UP001396898">
    <property type="component" value="Unassembled WGS sequence"/>
</dbReference>
<reference evidence="1 2" key="1">
    <citation type="submission" date="2023-01" db="EMBL/GenBank/DDBJ databases">
        <title>Analysis of 21 Apiospora genomes using comparative genomics revels a genus with tremendous synthesis potential of carbohydrate active enzymes and secondary metabolites.</title>
        <authorList>
            <person name="Sorensen T."/>
        </authorList>
    </citation>
    <scope>NUCLEOTIDE SEQUENCE [LARGE SCALE GENOMIC DNA]</scope>
    <source>
        <strain evidence="1 2">CBS 20057</strain>
    </source>
</reference>
<comment type="caution">
    <text evidence="1">The sequence shown here is derived from an EMBL/GenBank/DDBJ whole genome shotgun (WGS) entry which is preliminary data.</text>
</comment>
<keyword evidence="2" id="KW-1185">Reference proteome</keyword>
<evidence type="ECO:0000313" key="2">
    <source>
        <dbReference type="Proteomes" id="UP001396898"/>
    </source>
</evidence>
<evidence type="ECO:0000313" key="1">
    <source>
        <dbReference type="EMBL" id="KAK8037190.1"/>
    </source>
</evidence>
<dbReference type="EMBL" id="JAQQWI010000002">
    <property type="protein sequence ID" value="KAK8037190.1"/>
    <property type="molecule type" value="Genomic_DNA"/>
</dbReference>
<gene>
    <name evidence="1" type="ORF">PG991_000536</name>
</gene>
<name>A0ABR1SU30_9PEZI</name>